<reference evidence="3 4" key="1">
    <citation type="submission" date="2019-03" db="EMBL/GenBank/DDBJ databases">
        <title>Luteimonas zhaokaii sp.nov., isolated from the rectal contents of Plateau pika in Yushu, Qinghai Province, China.</title>
        <authorList>
            <person name="Zhang G."/>
        </authorList>
    </citation>
    <scope>NUCLEOTIDE SEQUENCE [LARGE SCALE GENOMIC DNA]</scope>
    <source>
        <strain evidence="3 4">THG-MD21</strain>
    </source>
</reference>
<dbReference type="Gene3D" id="3.40.390.10">
    <property type="entry name" value="Collagenase (Catalytic Domain)"/>
    <property type="match status" value="1"/>
</dbReference>
<evidence type="ECO:0000313" key="4">
    <source>
        <dbReference type="Proteomes" id="UP000295543"/>
    </source>
</evidence>
<dbReference type="Pfam" id="PF25226">
    <property type="entry name" value="DUF7844"/>
    <property type="match status" value="1"/>
</dbReference>
<dbReference type="InterPro" id="IPR024079">
    <property type="entry name" value="MetalloPept_cat_dom_sf"/>
</dbReference>
<evidence type="ECO:0000313" key="3">
    <source>
        <dbReference type="EMBL" id="TDK34041.1"/>
    </source>
</evidence>
<evidence type="ECO:0000259" key="1">
    <source>
        <dbReference type="Pfam" id="PF13387"/>
    </source>
</evidence>
<dbReference type="AlphaFoldDB" id="A0A4R5UFJ7"/>
<accession>A0A4R5UFJ7</accession>
<gene>
    <name evidence="3" type="ORF">E2F49_02865</name>
</gene>
<proteinExistence type="predicted"/>
<dbReference type="Proteomes" id="UP000295543">
    <property type="component" value="Unassembled WGS sequence"/>
</dbReference>
<evidence type="ECO:0000259" key="2">
    <source>
        <dbReference type="Pfam" id="PF25226"/>
    </source>
</evidence>
<protein>
    <submittedName>
        <fullName evidence="3">DUF4105 domain-containing protein</fullName>
    </submittedName>
</protein>
<dbReference type="OrthoDB" id="5978971at2"/>
<feature type="domain" description="DUF7844" evidence="2">
    <location>
        <begin position="111"/>
        <end position="193"/>
    </location>
</feature>
<name>A0A4R5UFJ7_9GAMM</name>
<dbReference type="EMBL" id="SMTG01000002">
    <property type="protein sequence ID" value="TDK34041.1"/>
    <property type="molecule type" value="Genomic_DNA"/>
</dbReference>
<organism evidence="3 4">
    <name type="scientific">Luteimonas terrae</name>
    <dbReference type="NCBI Taxonomy" id="1530191"/>
    <lineage>
        <taxon>Bacteria</taxon>
        <taxon>Pseudomonadati</taxon>
        <taxon>Pseudomonadota</taxon>
        <taxon>Gammaproteobacteria</taxon>
        <taxon>Lysobacterales</taxon>
        <taxon>Lysobacteraceae</taxon>
        <taxon>Luteimonas</taxon>
    </lineage>
</organism>
<dbReference type="InterPro" id="IPR057166">
    <property type="entry name" value="DUF7844"/>
</dbReference>
<comment type="caution">
    <text evidence="3">The sequence shown here is derived from an EMBL/GenBank/DDBJ whole genome shotgun (WGS) entry which is preliminary data.</text>
</comment>
<sequence length="588" mass="64539">MTCLLATPAAASGWSVTQTAQGAPLDATESAAAREAVEAVRERLPLRWREADGLDVAIDWRNDLPDAVHGRTFGPHLRLRRALLTAGDAHALTSALLHELAHRYDRSTHGGLSRDPRLRDLAGWPERPLRFGTRVRENAMRDRSPDAYELTSPAEFVAVNLEHFLTDPDYACRRPALHAYFAAHFDWAPTAAACVPSLPFVEAEASGRESPLLPLDPARVYAVDYLLAEGNARPMSAWGHSMLRLVICAPGRPPGPDCRLDLQHHRVLSFRAFVDDVQISNLRGLTGRYPSRLFVLPLDQVIDEYTRVELRGLQSLPLRLSPHEIASLLERAATLHWSYDGRYWFVGNNCAVETWKLLHTGVPRLADARLRSVTPNGLLRKLARSGNADMSVLEREDAVRAGFYFPSADAEYQALFDIARAARALPGTTVEDWLASAPDSRAPWLAIAGQRDGAALLVLEHAARRRNELELRDALKRRLLDPRQAASVAPAVATLRALLAAGDGLSRPAQLIDGGYGLPQAAEQALLRNGVDARVLHLRGLRSQLEGEAHAAMTAGEQARVAALDRNVEMLGARLRALHLEAGGLQLD</sequence>
<keyword evidence="4" id="KW-1185">Reference proteome</keyword>
<dbReference type="GO" id="GO:0008237">
    <property type="term" value="F:metallopeptidase activity"/>
    <property type="evidence" value="ECO:0007669"/>
    <property type="project" value="InterPro"/>
</dbReference>
<dbReference type="Pfam" id="PF13387">
    <property type="entry name" value="Lnb_N"/>
    <property type="match status" value="1"/>
</dbReference>
<dbReference type="InterPro" id="IPR025178">
    <property type="entry name" value="Lnb_N"/>
</dbReference>
<feature type="domain" description="Lnb N-terminal periplasmic" evidence="1">
    <location>
        <begin position="215"/>
        <end position="382"/>
    </location>
</feature>